<dbReference type="EMBL" id="QGDO01000009">
    <property type="protein sequence ID" value="PWJ36045.1"/>
    <property type="molecule type" value="Genomic_DNA"/>
</dbReference>
<dbReference type="RefSeq" id="WP_109622419.1">
    <property type="nucleotide sequence ID" value="NZ_QGDO01000009.1"/>
</dbReference>
<sequence length="199" mass="23329">MNKFFSGIGIVFLVFIWACGGEEQVFLPKPKGYHRIEFPKHTFQEFPKEFGNFPYAFRFSDQAEMKPDTSKMSEPYWAEIYYPQYNATIDISYKPIYNSLDSLAGYFNTSLKLTHKHSIRATKIEEYKSYGENGDIIMEFELEGQVPSQYQFFRTDSAQHFLRAALYFPTSTANDSLAPVINYIREDMQEMLKTVTWKD</sequence>
<dbReference type="AlphaFoldDB" id="A0A315Z161"/>
<dbReference type="OrthoDB" id="679501at2"/>
<protein>
    <submittedName>
        <fullName evidence="1">Protein involved in gliding motility GldD</fullName>
    </submittedName>
</protein>
<accession>A0A315Z161</accession>
<dbReference type="Pfam" id="PF25593">
    <property type="entry name" value="GldD_lipo"/>
    <property type="match status" value="1"/>
</dbReference>
<evidence type="ECO:0000313" key="1">
    <source>
        <dbReference type="EMBL" id="PWJ36045.1"/>
    </source>
</evidence>
<gene>
    <name evidence="1" type="ORF">BC781_10960</name>
</gene>
<comment type="caution">
    <text evidence="1">The sequence shown here is derived from an EMBL/GenBank/DDBJ whole genome shotgun (WGS) entry which is preliminary data.</text>
</comment>
<proteinExistence type="predicted"/>
<evidence type="ECO:0000313" key="2">
    <source>
        <dbReference type="Proteomes" id="UP000245535"/>
    </source>
</evidence>
<dbReference type="InterPro" id="IPR019850">
    <property type="entry name" value="GldD-like"/>
</dbReference>
<keyword evidence="2" id="KW-1185">Reference proteome</keyword>
<dbReference type="Proteomes" id="UP000245535">
    <property type="component" value="Unassembled WGS sequence"/>
</dbReference>
<name>A0A315Z161_SEDFL</name>
<reference evidence="1 2" key="1">
    <citation type="submission" date="2018-03" db="EMBL/GenBank/DDBJ databases">
        <title>Genomic Encyclopedia of Archaeal and Bacterial Type Strains, Phase II (KMG-II): from individual species to whole genera.</title>
        <authorList>
            <person name="Goeker M."/>
        </authorList>
    </citation>
    <scope>NUCLEOTIDE SEQUENCE [LARGE SCALE GENOMIC DNA]</scope>
    <source>
        <strain evidence="1 2">DSM 28229</strain>
    </source>
</reference>
<organism evidence="1 2">
    <name type="scientific">Sediminitomix flava</name>
    <dbReference type="NCBI Taxonomy" id="379075"/>
    <lineage>
        <taxon>Bacteria</taxon>
        <taxon>Pseudomonadati</taxon>
        <taxon>Bacteroidota</taxon>
        <taxon>Cytophagia</taxon>
        <taxon>Cytophagales</taxon>
        <taxon>Flammeovirgaceae</taxon>
        <taxon>Sediminitomix</taxon>
    </lineage>
</organism>